<feature type="domain" description="WCX" evidence="5">
    <location>
        <begin position="223"/>
        <end position="296"/>
    </location>
</feature>
<dbReference type="AlphaFoldDB" id="A0A5R8XXU6"/>
<dbReference type="InterPro" id="IPR026881">
    <property type="entry name" value="WYL_dom"/>
</dbReference>
<dbReference type="Proteomes" id="UP000308901">
    <property type="component" value="Unassembled WGS sequence"/>
</dbReference>
<dbReference type="OrthoDB" id="5366209at2"/>
<dbReference type="PANTHER" id="PTHR34580:SF1">
    <property type="entry name" value="PROTEIN PAFC"/>
    <property type="match status" value="1"/>
</dbReference>
<evidence type="ECO:0000313" key="7">
    <source>
        <dbReference type="Proteomes" id="UP000308901"/>
    </source>
</evidence>
<organism evidence="6 7">
    <name type="scientific">Arcobacter arenosus</name>
    <dbReference type="NCBI Taxonomy" id="2576037"/>
    <lineage>
        <taxon>Bacteria</taxon>
        <taxon>Pseudomonadati</taxon>
        <taxon>Campylobacterota</taxon>
        <taxon>Epsilonproteobacteria</taxon>
        <taxon>Campylobacterales</taxon>
        <taxon>Arcobacteraceae</taxon>
        <taxon>Arcobacter</taxon>
    </lineage>
</organism>
<reference evidence="6 7" key="1">
    <citation type="submission" date="2019-05" db="EMBL/GenBank/DDBJ databases">
        <title>Arcobacter sp. nov., isolated from sea sediment.</title>
        <authorList>
            <person name="Kim W."/>
        </authorList>
    </citation>
    <scope>NUCLEOTIDE SEQUENCE [LARGE SCALE GENOMIC DNA]</scope>
    <source>
        <strain evidence="6 7">CAU 1517</strain>
    </source>
</reference>
<dbReference type="GO" id="GO:0003700">
    <property type="term" value="F:DNA-binding transcription factor activity"/>
    <property type="evidence" value="ECO:0007669"/>
    <property type="project" value="InterPro"/>
</dbReference>
<proteinExistence type="predicted"/>
<dbReference type="EMBL" id="VANU01000006">
    <property type="protein sequence ID" value="TLP36244.1"/>
    <property type="molecule type" value="Genomic_DNA"/>
</dbReference>
<dbReference type="Gene3D" id="1.10.10.10">
    <property type="entry name" value="Winged helix-like DNA-binding domain superfamily/Winged helix DNA-binding domain"/>
    <property type="match status" value="1"/>
</dbReference>
<dbReference type="InterPro" id="IPR057727">
    <property type="entry name" value="WCX_dom"/>
</dbReference>
<evidence type="ECO:0000259" key="5">
    <source>
        <dbReference type="Pfam" id="PF25583"/>
    </source>
</evidence>
<dbReference type="InterPro" id="IPR001034">
    <property type="entry name" value="DeoR_HTH"/>
</dbReference>
<dbReference type="InterPro" id="IPR036388">
    <property type="entry name" value="WH-like_DNA-bd_sf"/>
</dbReference>
<evidence type="ECO:0000256" key="1">
    <source>
        <dbReference type="ARBA" id="ARBA00023015"/>
    </source>
</evidence>
<feature type="domain" description="HTH deoR-type" evidence="3">
    <location>
        <begin position="12"/>
        <end position="48"/>
    </location>
</feature>
<feature type="domain" description="WYL" evidence="4">
    <location>
        <begin position="132"/>
        <end position="190"/>
    </location>
</feature>
<dbReference type="Pfam" id="PF08220">
    <property type="entry name" value="HTH_DeoR"/>
    <property type="match status" value="1"/>
</dbReference>
<evidence type="ECO:0000259" key="3">
    <source>
        <dbReference type="Pfam" id="PF08220"/>
    </source>
</evidence>
<keyword evidence="2" id="KW-0804">Transcription</keyword>
<accession>A0A5R8XXU6</accession>
<name>A0A5R8XXU6_9BACT</name>
<sequence>MKKHDYDKILFRLNSIWQRLREGEVLSVKDLAQEFNVSTKTIQRDFNERLIQKLPIEKIGHKWKVKDGHSIDKNLSFEEDLVLDVLKEFASSMGSGFGSKANTLFSKLQNTHENPIYSKIEIEDISDKTQLIKQLQESIISFKQIKFQFKNKYRSLEPYKITTFDGYWYLFGKDLNDNKLKTFYIKDINNLIVEDIFFEKNLQALKKLDSAINIWFEPNNDIFEARLLVKEDIAKYFKRRPLSKSQVILKENKDKSIEILLTATSKKELIYEVKKWQPNLLVIEPTNLAKEMLEISKNYYKEQLVFID</sequence>
<dbReference type="RefSeq" id="WP_138153474.1">
    <property type="nucleotide sequence ID" value="NZ_VANU01000006.1"/>
</dbReference>
<comment type="caution">
    <text evidence="6">The sequence shown here is derived from an EMBL/GenBank/DDBJ whole genome shotgun (WGS) entry which is preliminary data.</text>
</comment>
<dbReference type="PROSITE" id="PS52050">
    <property type="entry name" value="WYL"/>
    <property type="match status" value="1"/>
</dbReference>
<dbReference type="PANTHER" id="PTHR34580">
    <property type="match status" value="1"/>
</dbReference>
<keyword evidence="7" id="KW-1185">Reference proteome</keyword>
<gene>
    <name evidence="6" type="ORF">FDK22_13325</name>
</gene>
<evidence type="ECO:0000313" key="6">
    <source>
        <dbReference type="EMBL" id="TLP36244.1"/>
    </source>
</evidence>
<dbReference type="Pfam" id="PF13280">
    <property type="entry name" value="WYL"/>
    <property type="match status" value="1"/>
</dbReference>
<dbReference type="InterPro" id="IPR051534">
    <property type="entry name" value="CBASS_pafABC_assoc_protein"/>
</dbReference>
<evidence type="ECO:0000256" key="2">
    <source>
        <dbReference type="ARBA" id="ARBA00023163"/>
    </source>
</evidence>
<protein>
    <submittedName>
        <fullName evidence="6">WYL domain-containing protein</fullName>
    </submittedName>
</protein>
<keyword evidence="1" id="KW-0805">Transcription regulation</keyword>
<dbReference type="Pfam" id="PF25583">
    <property type="entry name" value="WCX"/>
    <property type="match status" value="1"/>
</dbReference>
<evidence type="ECO:0000259" key="4">
    <source>
        <dbReference type="Pfam" id="PF13280"/>
    </source>
</evidence>